<organism evidence="1 2">
    <name type="scientific">Clostridium kluyveri</name>
    <dbReference type="NCBI Taxonomy" id="1534"/>
    <lineage>
        <taxon>Bacteria</taxon>
        <taxon>Bacillati</taxon>
        <taxon>Bacillota</taxon>
        <taxon>Clostridia</taxon>
        <taxon>Eubacteriales</taxon>
        <taxon>Clostridiaceae</taxon>
        <taxon>Clostridium</taxon>
    </lineage>
</organism>
<evidence type="ECO:0000313" key="2">
    <source>
        <dbReference type="Proteomes" id="UP000184604"/>
    </source>
</evidence>
<dbReference type="OrthoDB" id="1936700at2"/>
<proteinExistence type="predicted"/>
<gene>
    <name evidence="1" type="ORF">BS101_06795</name>
</gene>
<dbReference type="AlphaFoldDB" id="A0A1L5F624"/>
<sequence>MNLKIKINIYGNKNAVLSLKSCCNSSHDSASNSCQNRTKCGSCTNCRNNCKNSISSESNVTLIKTEELYNNLKKFFNNSDVSQNIILDFIELDKINLSDKEGIEVNNIIRKGFTPPITVIDGIIRYYAGISNILIYRDVKELLE</sequence>
<accession>A0A1L5F624</accession>
<reference evidence="1 2" key="1">
    <citation type="submission" date="2016-12" db="EMBL/GenBank/DDBJ databases">
        <title>Complete genome sequence of Clostridium kluyveri JZZ isolated from the pit mud of a Chinese flavor liquor-making factory.</title>
        <authorList>
            <person name="Wang Y."/>
        </authorList>
    </citation>
    <scope>NUCLEOTIDE SEQUENCE [LARGE SCALE GENOMIC DNA]</scope>
    <source>
        <strain evidence="1 2">JZZ</strain>
    </source>
</reference>
<dbReference type="Proteomes" id="UP000184604">
    <property type="component" value="Chromosome"/>
</dbReference>
<dbReference type="RefSeq" id="WP_073538136.1">
    <property type="nucleotide sequence ID" value="NZ_CP018335.1"/>
</dbReference>
<evidence type="ECO:0000313" key="1">
    <source>
        <dbReference type="EMBL" id="APM38466.1"/>
    </source>
</evidence>
<name>A0A1L5F624_CLOKL</name>
<protein>
    <submittedName>
        <fullName evidence="1">Uncharacterized protein</fullName>
    </submittedName>
</protein>
<dbReference type="EMBL" id="CP018335">
    <property type="protein sequence ID" value="APM38466.1"/>
    <property type="molecule type" value="Genomic_DNA"/>
</dbReference>